<dbReference type="InParanoid" id="G4TDK0"/>
<keyword evidence="3" id="KW-1185">Reference proteome</keyword>
<comment type="caution">
    <text evidence="2">The sequence shown here is derived from an EMBL/GenBank/DDBJ whole genome shotgun (WGS) entry which is preliminary data.</text>
</comment>
<dbReference type="HOGENOM" id="CLU_2134494_0_0_1"/>
<evidence type="ECO:0000256" key="1">
    <source>
        <dbReference type="SAM" id="SignalP"/>
    </source>
</evidence>
<accession>G4TDK0</accession>
<organism evidence="2 3">
    <name type="scientific">Serendipita indica (strain DSM 11827)</name>
    <name type="common">Root endophyte fungus</name>
    <name type="synonym">Piriformospora indica</name>
    <dbReference type="NCBI Taxonomy" id="1109443"/>
    <lineage>
        <taxon>Eukaryota</taxon>
        <taxon>Fungi</taxon>
        <taxon>Dikarya</taxon>
        <taxon>Basidiomycota</taxon>
        <taxon>Agaricomycotina</taxon>
        <taxon>Agaricomycetes</taxon>
        <taxon>Sebacinales</taxon>
        <taxon>Serendipitaceae</taxon>
        <taxon>Serendipita</taxon>
    </lineage>
</organism>
<dbReference type="OrthoDB" id="4584900at2759"/>
<proteinExistence type="predicted"/>
<name>G4TDK0_SERID</name>
<gene>
    <name evidence="2" type="ORF">PIIN_03298</name>
</gene>
<sequence>MVTIQGFVRLLATFVTKASVGTIWQGIVGNLHQSGQPAIADESSFNEGNQTNQHVVFASWINRNGQSIPVQFALNTNFEVVISDNVGAYAAVFYDYHEKAAAARLFCANNDHP</sequence>
<dbReference type="AlphaFoldDB" id="G4TDK0"/>
<feature type="chain" id="PRO_5003468633" evidence="1">
    <location>
        <begin position="19"/>
        <end position="113"/>
    </location>
</feature>
<dbReference type="EMBL" id="CAFZ01000054">
    <property type="protein sequence ID" value="CCA69398.1"/>
    <property type="molecule type" value="Genomic_DNA"/>
</dbReference>
<evidence type="ECO:0000313" key="2">
    <source>
        <dbReference type="EMBL" id="CCA69398.1"/>
    </source>
</evidence>
<feature type="signal peptide" evidence="1">
    <location>
        <begin position="1"/>
        <end position="18"/>
    </location>
</feature>
<reference evidence="2 3" key="1">
    <citation type="journal article" date="2011" name="PLoS Pathog.">
        <title>Endophytic Life Strategies Decoded by Genome and Transcriptome Analyses of the Mutualistic Root Symbiont Piriformospora indica.</title>
        <authorList>
            <person name="Zuccaro A."/>
            <person name="Lahrmann U."/>
            <person name="Guldener U."/>
            <person name="Langen G."/>
            <person name="Pfiffi S."/>
            <person name="Biedenkopf D."/>
            <person name="Wong P."/>
            <person name="Samans B."/>
            <person name="Grimm C."/>
            <person name="Basiewicz M."/>
            <person name="Murat C."/>
            <person name="Martin F."/>
            <person name="Kogel K.H."/>
        </authorList>
    </citation>
    <scope>NUCLEOTIDE SEQUENCE [LARGE SCALE GENOMIC DNA]</scope>
    <source>
        <strain evidence="2 3">DSM 11827</strain>
    </source>
</reference>
<dbReference type="Proteomes" id="UP000007148">
    <property type="component" value="Unassembled WGS sequence"/>
</dbReference>
<protein>
    <submittedName>
        <fullName evidence="2">Uncharacterized protein</fullName>
    </submittedName>
</protein>
<keyword evidence="1" id="KW-0732">Signal</keyword>
<evidence type="ECO:0000313" key="3">
    <source>
        <dbReference type="Proteomes" id="UP000007148"/>
    </source>
</evidence>